<dbReference type="PANTHER" id="PTHR14269">
    <property type="entry name" value="CDP-DIACYLGLYCEROL--GLYCEROL-3-PHOSPHATE 3-PHOSPHATIDYLTRANSFERASE-RELATED"/>
    <property type="match status" value="1"/>
</dbReference>
<dbReference type="InterPro" id="IPR004533">
    <property type="entry name" value="CDP-diaglyc--ser_O-PTrfase"/>
</dbReference>
<evidence type="ECO:0000256" key="9">
    <source>
        <dbReference type="ARBA" id="ARBA00022989"/>
    </source>
</evidence>
<dbReference type="InterPro" id="IPR048254">
    <property type="entry name" value="CDP_ALCOHOL_P_TRANSF_CS"/>
</dbReference>
<keyword evidence="9 16" id="KW-1133">Transmembrane helix</keyword>
<dbReference type="GO" id="GO:0003882">
    <property type="term" value="F:CDP-diacylglycerol-serine O-phosphatidyltransferase activity"/>
    <property type="evidence" value="ECO:0007669"/>
    <property type="project" value="UniProtKB-EC"/>
</dbReference>
<dbReference type="InterPro" id="IPR000462">
    <property type="entry name" value="CDP-OH_P_trans"/>
</dbReference>
<evidence type="ECO:0000256" key="11">
    <source>
        <dbReference type="ARBA" id="ARBA00023136"/>
    </source>
</evidence>
<protein>
    <recommendedName>
        <fullName evidence="5">CDP-diacylglycerol--serine O-phosphatidyltransferase</fullName>
        <ecNumber evidence="4">2.7.8.8</ecNumber>
    </recommendedName>
    <alternativeName>
        <fullName evidence="14">Phosphatidylserine synthase</fullName>
    </alternativeName>
</protein>
<feature type="transmembrane region" description="Helical" evidence="16">
    <location>
        <begin position="191"/>
        <end position="211"/>
    </location>
</feature>
<feature type="transmembrane region" description="Helical" evidence="16">
    <location>
        <begin position="132"/>
        <end position="152"/>
    </location>
</feature>
<dbReference type="GO" id="GO:0016020">
    <property type="term" value="C:membrane"/>
    <property type="evidence" value="ECO:0007669"/>
    <property type="project" value="InterPro"/>
</dbReference>
<name>A0A1M7SQI6_9BACT</name>
<accession>A0A1M7SQI6</accession>
<keyword evidence="6" id="KW-0444">Lipid biosynthesis</keyword>
<dbReference type="Pfam" id="PF01066">
    <property type="entry name" value="CDP-OH_P_transf"/>
    <property type="match status" value="1"/>
</dbReference>
<evidence type="ECO:0000256" key="2">
    <source>
        <dbReference type="ARBA" id="ARBA00004127"/>
    </source>
</evidence>
<evidence type="ECO:0000256" key="13">
    <source>
        <dbReference type="ARBA" id="ARBA00023264"/>
    </source>
</evidence>
<keyword evidence="10" id="KW-0443">Lipid metabolism</keyword>
<dbReference type="AlphaFoldDB" id="A0A1M7SQI6"/>
<evidence type="ECO:0000256" key="4">
    <source>
        <dbReference type="ARBA" id="ARBA00013174"/>
    </source>
</evidence>
<dbReference type="InterPro" id="IPR050324">
    <property type="entry name" value="CDP-alcohol_PTase-I"/>
</dbReference>
<evidence type="ECO:0000256" key="1">
    <source>
        <dbReference type="ARBA" id="ARBA00000287"/>
    </source>
</evidence>
<dbReference type="PANTHER" id="PTHR14269:SF61">
    <property type="entry name" value="CDP-DIACYLGLYCEROL--SERINE O-PHOSPHATIDYLTRANSFERASE"/>
    <property type="match status" value="1"/>
</dbReference>
<evidence type="ECO:0000256" key="5">
    <source>
        <dbReference type="ARBA" id="ARBA00017171"/>
    </source>
</evidence>
<dbReference type="STRING" id="1121455.SAMN02745728_01158"/>
<evidence type="ECO:0000256" key="16">
    <source>
        <dbReference type="SAM" id="Phobius"/>
    </source>
</evidence>
<keyword evidence="8 16" id="KW-0812">Transmembrane</keyword>
<dbReference type="GO" id="GO:0008654">
    <property type="term" value="P:phospholipid biosynthetic process"/>
    <property type="evidence" value="ECO:0007669"/>
    <property type="project" value="UniProtKB-KW"/>
</dbReference>
<dbReference type="PROSITE" id="PS00379">
    <property type="entry name" value="CDP_ALCOHOL_P_TRANSF"/>
    <property type="match status" value="1"/>
</dbReference>
<gene>
    <name evidence="17" type="ORF">SAMN02745728_01158</name>
</gene>
<evidence type="ECO:0000256" key="3">
    <source>
        <dbReference type="ARBA" id="ARBA00010441"/>
    </source>
</evidence>
<evidence type="ECO:0000256" key="14">
    <source>
        <dbReference type="ARBA" id="ARBA00032361"/>
    </source>
</evidence>
<dbReference type="GO" id="GO:0012505">
    <property type="term" value="C:endomembrane system"/>
    <property type="evidence" value="ECO:0007669"/>
    <property type="project" value="UniProtKB-SubCell"/>
</dbReference>
<dbReference type="RefSeq" id="WP_072696843.1">
    <property type="nucleotide sequence ID" value="NZ_FRDI01000004.1"/>
</dbReference>
<keyword evidence="7 15" id="KW-0808">Transferase</keyword>
<feature type="transmembrane region" description="Helical" evidence="16">
    <location>
        <begin position="158"/>
        <end position="179"/>
    </location>
</feature>
<keyword evidence="18" id="KW-1185">Reference proteome</keyword>
<organism evidence="17 18">
    <name type="scientific">Desulfovibrio litoralis DSM 11393</name>
    <dbReference type="NCBI Taxonomy" id="1121455"/>
    <lineage>
        <taxon>Bacteria</taxon>
        <taxon>Pseudomonadati</taxon>
        <taxon>Thermodesulfobacteriota</taxon>
        <taxon>Desulfovibrionia</taxon>
        <taxon>Desulfovibrionales</taxon>
        <taxon>Desulfovibrionaceae</taxon>
        <taxon>Desulfovibrio</taxon>
    </lineage>
</organism>
<reference evidence="17 18" key="1">
    <citation type="submission" date="2016-12" db="EMBL/GenBank/DDBJ databases">
        <authorList>
            <person name="Song W.-J."/>
            <person name="Kurnit D.M."/>
        </authorList>
    </citation>
    <scope>NUCLEOTIDE SEQUENCE [LARGE SCALE GENOMIC DNA]</scope>
    <source>
        <strain evidence="17 18">DSM 11393</strain>
    </source>
</reference>
<evidence type="ECO:0000313" key="17">
    <source>
        <dbReference type="EMBL" id="SHN60783.1"/>
    </source>
</evidence>
<comment type="catalytic activity">
    <reaction evidence="1">
        <text>a CDP-1,2-diacyl-sn-glycerol + L-serine = a 1,2-diacyl-sn-glycero-3-phospho-L-serine + CMP + H(+)</text>
        <dbReference type="Rhea" id="RHEA:16913"/>
        <dbReference type="ChEBI" id="CHEBI:15378"/>
        <dbReference type="ChEBI" id="CHEBI:33384"/>
        <dbReference type="ChEBI" id="CHEBI:57262"/>
        <dbReference type="ChEBI" id="CHEBI:58332"/>
        <dbReference type="ChEBI" id="CHEBI:60377"/>
        <dbReference type="EC" id="2.7.8.8"/>
    </reaction>
</comment>
<dbReference type="Gene3D" id="1.20.120.1760">
    <property type="match status" value="1"/>
</dbReference>
<keyword evidence="12" id="KW-0594">Phospholipid biosynthesis</keyword>
<evidence type="ECO:0000256" key="6">
    <source>
        <dbReference type="ARBA" id="ARBA00022516"/>
    </source>
</evidence>
<feature type="transmembrane region" description="Helical" evidence="16">
    <location>
        <begin position="217"/>
        <end position="238"/>
    </location>
</feature>
<comment type="subcellular location">
    <subcellularLocation>
        <location evidence="2">Endomembrane system</location>
        <topology evidence="2">Multi-pass membrane protein</topology>
    </subcellularLocation>
</comment>
<keyword evidence="11 16" id="KW-0472">Membrane</keyword>
<proteinExistence type="inferred from homology"/>
<evidence type="ECO:0000256" key="8">
    <source>
        <dbReference type="ARBA" id="ARBA00022692"/>
    </source>
</evidence>
<sequence length="255" mass="27773">MQESEKKSPHKGVYILPNLFTSASLFAGFFAIILASKGNFEGAAAAIFFAALMDGLDGRVARLTNTASEFGVQYDSLADLVSFGAAPACLAYFWFLGDFGRTGVAVAFLFLVCGALRLARFNVMTASISNKFFIGLPIPAAGCTLSSLVFVQSYLPDLFLNALPGFTLVLTVILALCMVSRIRYTSFKDYGMFKTHPFSSMTTAIFLFVLLLSEPKLLSFCMLILYVISGIIYTYIIMPKRNSTLLRNLGASGKH</sequence>
<evidence type="ECO:0000256" key="7">
    <source>
        <dbReference type="ARBA" id="ARBA00022679"/>
    </source>
</evidence>
<dbReference type="Proteomes" id="UP000186469">
    <property type="component" value="Unassembled WGS sequence"/>
</dbReference>
<dbReference type="NCBIfam" id="TIGR00473">
    <property type="entry name" value="pssA"/>
    <property type="match status" value="1"/>
</dbReference>
<keyword evidence="13" id="KW-1208">Phospholipid metabolism</keyword>
<dbReference type="OrthoDB" id="9777147at2"/>
<comment type="similarity">
    <text evidence="3 15">Belongs to the CDP-alcohol phosphatidyltransferase class-I family.</text>
</comment>
<evidence type="ECO:0000313" key="18">
    <source>
        <dbReference type="Proteomes" id="UP000186469"/>
    </source>
</evidence>
<evidence type="ECO:0000256" key="12">
    <source>
        <dbReference type="ARBA" id="ARBA00023209"/>
    </source>
</evidence>
<evidence type="ECO:0000256" key="15">
    <source>
        <dbReference type="RuleBase" id="RU003750"/>
    </source>
</evidence>
<dbReference type="EC" id="2.7.8.8" evidence="4"/>
<feature type="transmembrane region" description="Helical" evidence="16">
    <location>
        <begin position="12"/>
        <end position="34"/>
    </location>
</feature>
<dbReference type="InterPro" id="IPR043130">
    <property type="entry name" value="CDP-OH_PTrfase_TM_dom"/>
</dbReference>
<dbReference type="EMBL" id="FRDI01000004">
    <property type="protein sequence ID" value="SHN60783.1"/>
    <property type="molecule type" value="Genomic_DNA"/>
</dbReference>
<evidence type="ECO:0000256" key="10">
    <source>
        <dbReference type="ARBA" id="ARBA00023098"/>
    </source>
</evidence>